<organism evidence="2 3">
    <name type="scientific">Siminovitchia fortis</name>
    <dbReference type="NCBI Taxonomy" id="254758"/>
    <lineage>
        <taxon>Bacteria</taxon>
        <taxon>Bacillati</taxon>
        <taxon>Bacillota</taxon>
        <taxon>Bacilli</taxon>
        <taxon>Bacillales</taxon>
        <taxon>Bacillaceae</taxon>
        <taxon>Siminovitchia</taxon>
    </lineage>
</organism>
<keyword evidence="3" id="KW-1185">Reference proteome</keyword>
<sequence>MDGMEEITELKKAVDFFIRGEYYCSRQPASQIHDYDSIKHLAFGTNVDGRTDEFIVYNSNPAHFIDTINKLDIKKDYWLTLFSDEEPYSYGAEGYTIKSTEFLMILNLDSWSFETDNKIIKCVQTEEEARRINHFFNKAAIDLKKLNDPNLHFYVGEENGHPASHGSYALLDKTVFLNDVFTSKMHRGKGMAKALCRKMLMDAKQEGAVQSVLVSSQIGHPLYLKLGYRDVSKMWVFERKS</sequence>
<proteinExistence type="predicted"/>
<evidence type="ECO:0000313" key="2">
    <source>
        <dbReference type="EMBL" id="RWR04947.1"/>
    </source>
</evidence>
<dbReference type="AlphaFoldDB" id="A0A443IKB3"/>
<dbReference type="Pfam" id="PF00583">
    <property type="entry name" value="Acetyltransf_1"/>
    <property type="match status" value="1"/>
</dbReference>
<dbReference type="OrthoDB" id="119498at2"/>
<dbReference type="InterPro" id="IPR016181">
    <property type="entry name" value="Acyl_CoA_acyltransferase"/>
</dbReference>
<dbReference type="PROSITE" id="PS51186">
    <property type="entry name" value="GNAT"/>
    <property type="match status" value="1"/>
</dbReference>
<reference evidence="2" key="1">
    <citation type="submission" date="2018-12" db="EMBL/GenBank/DDBJ databases">
        <authorList>
            <person name="Sun L."/>
            <person name="Chen Z."/>
        </authorList>
    </citation>
    <scope>NUCLEOTIDE SEQUENCE [LARGE SCALE GENOMIC DNA]</scope>
    <source>
        <strain evidence="2">DSM 16012</strain>
    </source>
</reference>
<dbReference type="Gene3D" id="3.40.630.30">
    <property type="match status" value="1"/>
</dbReference>
<dbReference type="Proteomes" id="UP000273811">
    <property type="component" value="Unassembled WGS sequence"/>
</dbReference>
<name>A0A443IKB3_9BACI</name>
<evidence type="ECO:0000313" key="3">
    <source>
        <dbReference type="Proteomes" id="UP000273811"/>
    </source>
</evidence>
<feature type="domain" description="N-acetyltransferase" evidence="1">
    <location>
        <begin position="92"/>
        <end position="241"/>
    </location>
</feature>
<gene>
    <name evidence="2" type="ORF">D4N35_016130</name>
</gene>
<dbReference type="CDD" id="cd04301">
    <property type="entry name" value="NAT_SF"/>
    <property type="match status" value="1"/>
</dbReference>
<accession>A0A443IKB3</accession>
<dbReference type="SUPFAM" id="SSF55729">
    <property type="entry name" value="Acyl-CoA N-acyltransferases (Nat)"/>
    <property type="match status" value="1"/>
</dbReference>
<dbReference type="GO" id="GO:0016747">
    <property type="term" value="F:acyltransferase activity, transferring groups other than amino-acyl groups"/>
    <property type="evidence" value="ECO:0007669"/>
    <property type="project" value="InterPro"/>
</dbReference>
<dbReference type="InterPro" id="IPR000182">
    <property type="entry name" value="GNAT_dom"/>
</dbReference>
<comment type="caution">
    <text evidence="2">The sequence shown here is derived from an EMBL/GenBank/DDBJ whole genome shotgun (WGS) entry which is preliminary data.</text>
</comment>
<evidence type="ECO:0000259" key="1">
    <source>
        <dbReference type="PROSITE" id="PS51186"/>
    </source>
</evidence>
<dbReference type="EMBL" id="QYTU02000050">
    <property type="protein sequence ID" value="RWR04947.1"/>
    <property type="molecule type" value="Genomic_DNA"/>
</dbReference>
<protein>
    <submittedName>
        <fullName evidence="2">GNAT family N-acetyltransferase</fullName>
    </submittedName>
</protein>